<feature type="transmembrane region" description="Helical" evidence="7">
    <location>
        <begin position="420"/>
        <end position="441"/>
    </location>
</feature>
<dbReference type="NCBIfam" id="TIGR00797">
    <property type="entry name" value="matE"/>
    <property type="match status" value="1"/>
</dbReference>
<dbReference type="PANTHER" id="PTHR43549">
    <property type="entry name" value="MULTIDRUG RESISTANCE PROTEIN YPNP-RELATED"/>
    <property type="match status" value="1"/>
</dbReference>
<feature type="transmembrane region" description="Helical" evidence="7">
    <location>
        <begin position="200"/>
        <end position="220"/>
    </location>
</feature>
<evidence type="ECO:0000313" key="8">
    <source>
        <dbReference type="EMBL" id="SCY33997.1"/>
    </source>
</evidence>
<sequence length="459" mass="50202">MKTHRSTVINMTEGSPVSLIIRFSIPMLIGNLFQQLYNLVDSVIVGQFVGADALAAIGATGSVTFLFFAMCNGIGSGGGIITSQFFGKGDKNEIKSCIVNTGYIMLVFPIIVGIVAFLLSEPILKMLATPDEIMADAVAYLRIMCLGLVFVSLYNYASSMLRALGDSKTPLYFLIFSCLLNTALDVLFVCGLHMSVAGAGVATVISQFVSGISCIIYAICRNEYFKMNRNDLKFDMVISGKVLKLGIPLSLQFSLIAISCMALQKVVNSFGKVAVAAFTATSRIEQLIHQPYQTLGAALSTFTGQNYGANKTDRITTGYRKSMMLMAIFSAAMLPVMQFFGEVIIRIFVEDEEVIAMGAMALKISSFFYVMLGMIYVVRGVLNGFGDSFFALLNGIVEVIGRFIVPVLLTQISFIGLWGIWWSVGIVWSMSGFTAWLRYVWYKKKRIKESNIGAELAAH</sequence>
<dbReference type="GO" id="GO:0015297">
    <property type="term" value="F:antiporter activity"/>
    <property type="evidence" value="ECO:0007669"/>
    <property type="project" value="InterPro"/>
</dbReference>
<feature type="transmembrane region" description="Helical" evidence="7">
    <location>
        <begin position="139"/>
        <end position="157"/>
    </location>
</feature>
<dbReference type="OrthoDB" id="9776324at2"/>
<feature type="transmembrane region" description="Helical" evidence="7">
    <location>
        <begin position="355"/>
        <end position="378"/>
    </location>
</feature>
<keyword evidence="9" id="KW-1185">Reference proteome</keyword>
<accession>A0A1G5F466</accession>
<dbReference type="PIRSF" id="PIRSF006603">
    <property type="entry name" value="DinF"/>
    <property type="match status" value="1"/>
</dbReference>
<comment type="subcellular location">
    <subcellularLocation>
        <location evidence="1">Cell membrane</location>
        <topology evidence="1">Multi-pass membrane protein</topology>
    </subcellularLocation>
</comment>
<evidence type="ECO:0000256" key="6">
    <source>
        <dbReference type="ARBA" id="ARBA00023136"/>
    </source>
</evidence>
<dbReference type="Pfam" id="PF01554">
    <property type="entry name" value="MatE"/>
    <property type="match status" value="2"/>
</dbReference>
<dbReference type="RefSeq" id="WP_074462748.1">
    <property type="nucleotide sequence ID" value="NZ_FMUR01000013.1"/>
</dbReference>
<dbReference type="AlphaFoldDB" id="A0A1G5F466"/>
<keyword evidence="5 7" id="KW-1133">Transmembrane helix</keyword>
<dbReference type="InterPro" id="IPR048279">
    <property type="entry name" value="MdtK-like"/>
</dbReference>
<reference evidence="9" key="1">
    <citation type="submission" date="2016-10" db="EMBL/GenBank/DDBJ databases">
        <authorList>
            <person name="Varghese N."/>
            <person name="Submissions S."/>
        </authorList>
    </citation>
    <scope>NUCLEOTIDE SEQUENCE [LARGE SCALE GENOMIC DNA]</scope>
    <source>
        <strain evidence="9">XBD2006</strain>
    </source>
</reference>
<evidence type="ECO:0000256" key="4">
    <source>
        <dbReference type="ARBA" id="ARBA00022692"/>
    </source>
</evidence>
<keyword evidence="4 7" id="KW-0812">Transmembrane</keyword>
<dbReference type="GO" id="GO:0005886">
    <property type="term" value="C:plasma membrane"/>
    <property type="evidence" value="ECO:0007669"/>
    <property type="project" value="UniProtKB-SubCell"/>
</dbReference>
<keyword evidence="2" id="KW-0813">Transport</keyword>
<keyword evidence="3" id="KW-1003">Cell membrane</keyword>
<protein>
    <submittedName>
        <fullName evidence="8">Putative efflux protein, MATE family</fullName>
    </submittedName>
</protein>
<evidence type="ECO:0000256" key="7">
    <source>
        <dbReference type="SAM" id="Phobius"/>
    </source>
</evidence>
<dbReference type="EMBL" id="FMUR01000013">
    <property type="protein sequence ID" value="SCY33997.1"/>
    <property type="molecule type" value="Genomic_DNA"/>
</dbReference>
<evidence type="ECO:0000256" key="1">
    <source>
        <dbReference type="ARBA" id="ARBA00004651"/>
    </source>
</evidence>
<evidence type="ECO:0000256" key="2">
    <source>
        <dbReference type="ARBA" id="ARBA00022448"/>
    </source>
</evidence>
<feature type="transmembrane region" description="Helical" evidence="7">
    <location>
        <begin position="324"/>
        <end position="349"/>
    </location>
</feature>
<proteinExistence type="predicted"/>
<dbReference type="GO" id="GO:0042910">
    <property type="term" value="F:xenobiotic transmembrane transporter activity"/>
    <property type="evidence" value="ECO:0007669"/>
    <property type="project" value="InterPro"/>
</dbReference>
<name>A0A1G5F466_9FIRM</name>
<evidence type="ECO:0000313" key="9">
    <source>
        <dbReference type="Proteomes" id="UP000183047"/>
    </source>
</evidence>
<dbReference type="CDD" id="cd13138">
    <property type="entry name" value="MATE_yoeA_like"/>
    <property type="match status" value="1"/>
</dbReference>
<gene>
    <name evidence="8" type="ORF">SAMN02910451_02241</name>
</gene>
<dbReference type="InterPro" id="IPR002528">
    <property type="entry name" value="MATE_fam"/>
</dbReference>
<feature type="transmembrane region" description="Helical" evidence="7">
    <location>
        <begin position="390"/>
        <end position="414"/>
    </location>
</feature>
<evidence type="ECO:0000256" key="5">
    <source>
        <dbReference type="ARBA" id="ARBA00022989"/>
    </source>
</evidence>
<dbReference type="InterPro" id="IPR052031">
    <property type="entry name" value="Membrane_Transporter-Flippase"/>
</dbReference>
<evidence type="ECO:0000256" key="3">
    <source>
        <dbReference type="ARBA" id="ARBA00022475"/>
    </source>
</evidence>
<keyword evidence="6 7" id="KW-0472">Membrane</keyword>
<dbReference type="Proteomes" id="UP000183047">
    <property type="component" value="Unassembled WGS sequence"/>
</dbReference>
<organism evidence="8 9">
    <name type="scientific">Butyrivibrio hungatei</name>
    <dbReference type="NCBI Taxonomy" id="185008"/>
    <lineage>
        <taxon>Bacteria</taxon>
        <taxon>Bacillati</taxon>
        <taxon>Bacillota</taxon>
        <taxon>Clostridia</taxon>
        <taxon>Lachnospirales</taxon>
        <taxon>Lachnospiraceae</taxon>
        <taxon>Butyrivibrio</taxon>
    </lineage>
</organism>
<feature type="transmembrane region" description="Helical" evidence="7">
    <location>
        <begin position="169"/>
        <end position="194"/>
    </location>
</feature>
<dbReference type="PANTHER" id="PTHR43549:SF3">
    <property type="entry name" value="MULTIDRUG RESISTANCE PROTEIN YPNP-RELATED"/>
    <property type="match status" value="1"/>
</dbReference>
<feature type="transmembrane region" description="Helical" evidence="7">
    <location>
        <begin position="98"/>
        <end position="119"/>
    </location>
</feature>